<keyword evidence="11" id="KW-1185">Reference proteome</keyword>
<dbReference type="SMART" id="SM00220">
    <property type="entry name" value="S_TKc"/>
    <property type="match status" value="1"/>
</dbReference>
<feature type="region of interest" description="Disordered" evidence="6">
    <location>
        <begin position="303"/>
        <end position="334"/>
    </location>
</feature>
<reference evidence="10 11" key="1">
    <citation type="submission" date="2009-01" db="EMBL/GenBank/DDBJ databases">
        <authorList>
            <person name="Fulton L."/>
            <person name="Clifton S."/>
            <person name="Fulton B."/>
            <person name="Xu J."/>
            <person name="Minx P."/>
            <person name="Pepin K.H."/>
            <person name="Johnson M."/>
            <person name="Bhonagiri V."/>
            <person name="Nash W.E."/>
            <person name="Mardis E.R."/>
            <person name="Wilson R.K."/>
        </authorList>
    </citation>
    <scope>NUCLEOTIDE SEQUENCE [LARGE SCALE GENOMIC DNA]</scope>
    <source>
        <strain evidence="10 11">DSM 5476</strain>
    </source>
</reference>
<keyword evidence="7" id="KW-0472">Membrane</keyword>
<dbReference type="PANTHER" id="PTHR43895:SF165">
    <property type="entry name" value="PROTEIN KINASE DOMAIN-CONTAINING PROTEIN"/>
    <property type="match status" value="1"/>
</dbReference>
<evidence type="ECO:0000313" key="11">
    <source>
        <dbReference type="Proteomes" id="UP000003340"/>
    </source>
</evidence>
<dbReference type="CDD" id="cd06577">
    <property type="entry name" value="PASTA_pknB"/>
    <property type="match status" value="2"/>
</dbReference>
<keyword evidence="1" id="KW-0723">Serine/threonine-protein kinase</keyword>
<dbReference type="InterPro" id="IPR000719">
    <property type="entry name" value="Prot_kinase_dom"/>
</dbReference>
<evidence type="ECO:0000256" key="5">
    <source>
        <dbReference type="ARBA" id="ARBA00022840"/>
    </source>
</evidence>
<dbReference type="InterPro" id="IPR011009">
    <property type="entry name" value="Kinase-like_dom_sf"/>
</dbReference>
<keyword evidence="5" id="KW-0067">ATP-binding</keyword>
<dbReference type="PANTHER" id="PTHR43895">
    <property type="entry name" value="CALCIUM/CALMODULIN-DEPENDENT PROTEIN KINASE KINASE-RELATED"/>
    <property type="match status" value="1"/>
</dbReference>
<keyword evidence="2" id="KW-0808">Transferase</keyword>
<dbReference type="Gene3D" id="3.30.200.20">
    <property type="entry name" value="Phosphorylase Kinase, domain 1"/>
    <property type="match status" value="1"/>
</dbReference>
<evidence type="ECO:0000256" key="7">
    <source>
        <dbReference type="SAM" id="Phobius"/>
    </source>
</evidence>
<protein>
    <submittedName>
        <fullName evidence="10">PASTA domain protein</fullName>
    </submittedName>
</protein>
<proteinExistence type="predicted"/>
<name>C0EJ91_9FIRM</name>
<dbReference type="SUPFAM" id="SSF56112">
    <property type="entry name" value="Protein kinase-like (PK-like)"/>
    <property type="match status" value="1"/>
</dbReference>
<evidence type="ECO:0000259" key="8">
    <source>
        <dbReference type="PROSITE" id="PS50011"/>
    </source>
</evidence>
<keyword evidence="3" id="KW-0547">Nucleotide-binding</keyword>
<dbReference type="PROSITE" id="PS51178">
    <property type="entry name" value="PASTA"/>
    <property type="match status" value="1"/>
</dbReference>
<dbReference type="GO" id="GO:0004674">
    <property type="term" value="F:protein serine/threonine kinase activity"/>
    <property type="evidence" value="ECO:0007669"/>
    <property type="project" value="UniProtKB-KW"/>
</dbReference>
<dbReference type="STRING" id="537013.CLOSTMETH_03944"/>
<evidence type="ECO:0000256" key="6">
    <source>
        <dbReference type="SAM" id="MobiDB-lite"/>
    </source>
</evidence>
<evidence type="ECO:0000256" key="1">
    <source>
        <dbReference type="ARBA" id="ARBA00022527"/>
    </source>
</evidence>
<feature type="domain" description="Protein kinase" evidence="8">
    <location>
        <begin position="37"/>
        <end position="307"/>
    </location>
</feature>
<dbReference type="GO" id="GO:0005524">
    <property type="term" value="F:ATP binding"/>
    <property type="evidence" value="ECO:0007669"/>
    <property type="project" value="UniProtKB-KW"/>
</dbReference>
<feature type="transmembrane region" description="Helical" evidence="7">
    <location>
        <begin position="340"/>
        <end position="364"/>
    </location>
</feature>
<evidence type="ECO:0000259" key="9">
    <source>
        <dbReference type="PROSITE" id="PS51178"/>
    </source>
</evidence>
<dbReference type="Pfam" id="PF03793">
    <property type="entry name" value="PASTA"/>
    <property type="match status" value="2"/>
</dbReference>
<feature type="domain" description="PASTA" evidence="9">
    <location>
        <begin position="475"/>
        <end position="542"/>
    </location>
</feature>
<dbReference type="PROSITE" id="PS50011">
    <property type="entry name" value="PROTEIN_KINASE_DOM"/>
    <property type="match status" value="1"/>
</dbReference>
<dbReference type="EMBL" id="ACEC01000136">
    <property type="protein sequence ID" value="EEG28556.1"/>
    <property type="molecule type" value="Genomic_DNA"/>
</dbReference>
<dbReference type="Gene3D" id="3.30.10.20">
    <property type="match status" value="2"/>
</dbReference>
<sequence length="545" mass="60004">MRELGETNICPACGHINGKNSTFLSYLPPKTVLNDRYVLGMLLRSNGESGVYIAYDTEIDLVVEIKEFMPGTVARRLPDGSLQVDDGSRQVFEEMRSEFTLLNNTLSKIRTLANIIQIYSTFEQNNTVYAVMEHIEGENLREYLADHFGELSWDDAASLFLPTMKTLGELHKIGIFHYGLSPETIYVTAKNQMKISGFSIPDLHNRQSVINTELFKGYAAPEQYEIPMDSCGAWTDVYSLAATIYKTLTGTMPPDSKTRTGNDNLLPPDSLNASVPKSVSIALMSALTISPKLRTQTMSELKGDITSAPRGTKPSQFQLDIPEEKRELREEPEEKSSKKYILIAMGVTGAILVVVSIFILLYLFGGQGDDTSASSSASSSLFSSSSEDASSASASSSSRATGSTSMQTEYRMFNLLGKDVDIVTSDPVYTDVIKITIGDQIYSDEYAKGEICTQDVDPDKPIEKGQVVTVQVSKGSRYPTVPSFEGKSVAQYTNELEALGITNWKVRTVTDPDKDPDTIVDTQVAPGQKVDLENLTVFEIWVVSR</sequence>
<evidence type="ECO:0000313" key="10">
    <source>
        <dbReference type="EMBL" id="EEG28556.1"/>
    </source>
</evidence>
<evidence type="ECO:0000256" key="3">
    <source>
        <dbReference type="ARBA" id="ARBA00022741"/>
    </source>
</evidence>
<organism evidence="10 11">
    <name type="scientific">[Clostridium] methylpentosum DSM 5476</name>
    <dbReference type="NCBI Taxonomy" id="537013"/>
    <lineage>
        <taxon>Bacteria</taxon>
        <taxon>Bacillati</taxon>
        <taxon>Bacillota</taxon>
        <taxon>Clostridia</taxon>
        <taxon>Eubacteriales</taxon>
        <taxon>Oscillospiraceae</taxon>
        <taxon>Oscillospiraceae incertae sedis</taxon>
    </lineage>
</organism>
<feature type="region of interest" description="Disordered" evidence="6">
    <location>
        <begin position="375"/>
        <end position="403"/>
    </location>
</feature>
<evidence type="ECO:0000256" key="2">
    <source>
        <dbReference type="ARBA" id="ARBA00022679"/>
    </source>
</evidence>
<dbReference type="SMART" id="SM00740">
    <property type="entry name" value="PASTA"/>
    <property type="match status" value="2"/>
</dbReference>
<comment type="caution">
    <text evidence="10">The sequence shown here is derived from an EMBL/GenBank/DDBJ whole genome shotgun (WGS) entry which is preliminary data.</text>
</comment>
<dbReference type="AlphaFoldDB" id="C0EJ91"/>
<keyword evidence="7" id="KW-1133">Transmembrane helix</keyword>
<dbReference type="Gene3D" id="1.10.510.10">
    <property type="entry name" value="Transferase(Phosphotransferase) domain 1"/>
    <property type="match status" value="1"/>
</dbReference>
<dbReference type="GO" id="GO:0007165">
    <property type="term" value="P:signal transduction"/>
    <property type="evidence" value="ECO:0007669"/>
    <property type="project" value="TreeGrafter"/>
</dbReference>
<dbReference type="eggNOG" id="COG0515">
    <property type="taxonomic scope" value="Bacteria"/>
</dbReference>
<dbReference type="Pfam" id="PF00069">
    <property type="entry name" value="Pkinase"/>
    <property type="match status" value="1"/>
</dbReference>
<dbReference type="HOGENOM" id="CLU_000288_135_0_9"/>
<keyword evidence="4" id="KW-0418">Kinase</keyword>
<dbReference type="Proteomes" id="UP000003340">
    <property type="component" value="Unassembled WGS sequence"/>
</dbReference>
<feature type="compositionally biased region" description="Basic and acidic residues" evidence="6">
    <location>
        <begin position="322"/>
        <end position="334"/>
    </location>
</feature>
<accession>C0EJ91</accession>
<keyword evidence="7" id="KW-0812">Transmembrane</keyword>
<reference evidence="10 11" key="2">
    <citation type="submission" date="2009-02" db="EMBL/GenBank/DDBJ databases">
        <title>Draft genome sequence of Clostridium methylpentosum (DSM 5476).</title>
        <authorList>
            <person name="Sudarsanam P."/>
            <person name="Ley R."/>
            <person name="Guruge J."/>
            <person name="Turnbaugh P.J."/>
            <person name="Mahowald M."/>
            <person name="Liep D."/>
            <person name="Gordon J."/>
        </authorList>
    </citation>
    <scope>NUCLEOTIDE SEQUENCE [LARGE SCALE GENOMIC DNA]</scope>
    <source>
        <strain evidence="10 11">DSM 5476</strain>
    </source>
</reference>
<gene>
    <name evidence="10" type="ORF">CLOSTMETH_03944</name>
</gene>
<dbReference type="InterPro" id="IPR005543">
    <property type="entry name" value="PASTA_dom"/>
</dbReference>
<evidence type="ECO:0000256" key="4">
    <source>
        <dbReference type="ARBA" id="ARBA00022777"/>
    </source>
</evidence>
<feature type="region of interest" description="Disordered" evidence="6">
    <location>
        <begin position="251"/>
        <end position="271"/>
    </location>
</feature>